<comment type="caution">
    <text evidence="2">The sequence shown here is derived from an EMBL/GenBank/DDBJ whole genome shotgun (WGS) entry which is preliminary data.</text>
</comment>
<reference evidence="2 3" key="1">
    <citation type="submission" date="2018-06" db="EMBL/GenBank/DDBJ databases">
        <title>Comparative genomics reveals the genomic features of Rhizophagus irregularis, R. cerebriforme, R. diaphanum and Gigaspora rosea, and their symbiotic lifestyle signature.</title>
        <authorList>
            <person name="Morin E."/>
            <person name="San Clemente H."/>
            <person name="Chen E.C.H."/>
            <person name="De La Providencia I."/>
            <person name="Hainaut M."/>
            <person name="Kuo A."/>
            <person name="Kohler A."/>
            <person name="Murat C."/>
            <person name="Tang N."/>
            <person name="Roy S."/>
            <person name="Loubradou J."/>
            <person name="Henrissat B."/>
            <person name="Grigoriev I.V."/>
            <person name="Corradi N."/>
            <person name="Roux C."/>
            <person name="Martin F.M."/>
        </authorList>
    </citation>
    <scope>NUCLEOTIDE SEQUENCE [LARGE SCALE GENOMIC DNA]</scope>
    <source>
        <strain evidence="2 3">DAOM 227022</strain>
    </source>
</reference>
<dbReference type="PANTHER" id="PTHR47542">
    <property type="entry name" value="ACYL-COA N-ACYLTRANSFERASES (NAT) SUPERFAMILY PROTEIN"/>
    <property type="match status" value="1"/>
</dbReference>
<dbReference type="OrthoDB" id="41532at2759"/>
<dbReference type="Pfam" id="PF00583">
    <property type="entry name" value="Acetyltransf_1"/>
    <property type="match status" value="1"/>
</dbReference>
<dbReference type="InterPro" id="IPR000182">
    <property type="entry name" value="GNAT_dom"/>
</dbReference>
<dbReference type="STRING" id="658196.A0A397T0V7"/>
<dbReference type="CDD" id="cd04301">
    <property type="entry name" value="NAT_SF"/>
    <property type="match status" value="1"/>
</dbReference>
<accession>A0A397T0V7</accession>
<dbReference type="GO" id="GO:0016747">
    <property type="term" value="F:acyltransferase activity, transferring groups other than amino-acyl groups"/>
    <property type="evidence" value="ECO:0007669"/>
    <property type="project" value="InterPro"/>
</dbReference>
<dbReference type="PROSITE" id="PS51186">
    <property type="entry name" value="GNAT"/>
    <property type="match status" value="1"/>
</dbReference>
<dbReference type="EMBL" id="QKYT01000142">
    <property type="protein sequence ID" value="RIA91813.1"/>
    <property type="molecule type" value="Genomic_DNA"/>
</dbReference>
<sequence length="202" mass="23860">MSVQSNIEITIFPNKSFQKYTEIIIKQIESFEKKTFPKNEVMAIRKEISKKTNTMLIAYYEQDIQKSKPTNKLKTHQEKRTNKKDFNIHKENSKNFSITKEIIVVGYIIYSNISSAQMPITRILKLCIHHSFRRIGLGEKLLRSVLERMDVPKRSKADLHVDVEREVAISLYKKVGFNIVKRIIDYYEIGRDAWLMEFQDLN</sequence>
<gene>
    <name evidence="2" type="ORF">C1645_821533</name>
</gene>
<protein>
    <recommendedName>
        <fullName evidence="1">N-acetyltransferase domain-containing protein</fullName>
    </recommendedName>
</protein>
<dbReference type="PANTHER" id="PTHR47542:SF2">
    <property type="entry name" value="ACYL-COA N-ACYLTRANSFERASES (NAT) SUPERFAMILY PROTEIN"/>
    <property type="match status" value="1"/>
</dbReference>
<evidence type="ECO:0000313" key="2">
    <source>
        <dbReference type="EMBL" id="RIA91813.1"/>
    </source>
</evidence>
<dbReference type="SUPFAM" id="SSF55729">
    <property type="entry name" value="Acyl-CoA N-acyltransferases (Nat)"/>
    <property type="match status" value="1"/>
</dbReference>
<evidence type="ECO:0000313" key="3">
    <source>
        <dbReference type="Proteomes" id="UP000265703"/>
    </source>
</evidence>
<proteinExistence type="predicted"/>
<feature type="domain" description="N-acetyltransferase" evidence="1">
    <location>
        <begin position="46"/>
        <end position="201"/>
    </location>
</feature>
<dbReference type="InterPro" id="IPR016181">
    <property type="entry name" value="Acyl_CoA_acyltransferase"/>
</dbReference>
<evidence type="ECO:0000259" key="1">
    <source>
        <dbReference type="PROSITE" id="PS51186"/>
    </source>
</evidence>
<dbReference type="AlphaFoldDB" id="A0A397T0V7"/>
<dbReference type="Gene3D" id="3.40.630.30">
    <property type="match status" value="1"/>
</dbReference>
<keyword evidence="3" id="KW-1185">Reference proteome</keyword>
<name>A0A397T0V7_9GLOM</name>
<organism evidence="2 3">
    <name type="scientific">Glomus cerebriforme</name>
    <dbReference type="NCBI Taxonomy" id="658196"/>
    <lineage>
        <taxon>Eukaryota</taxon>
        <taxon>Fungi</taxon>
        <taxon>Fungi incertae sedis</taxon>
        <taxon>Mucoromycota</taxon>
        <taxon>Glomeromycotina</taxon>
        <taxon>Glomeromycetes</taxon>
        <taxon>Glomerales</taxon>
        <taxon>Glomeraceae</taxon>
        <taxon>Glomus</taxon>
    </lineage>
</organism>
<dbReference type="Proteomes" id="UP000265703">
    <property type="component" value="Unassembled WGS sequence"/>
</dbReference>